<protein>
    <recommendedName>
        <fullName evidence="9">Calcium-binding protein</fullName>
    </recommendedName>
</protein>
<dbReference type="PROSITE" id="PS00330">
    <property type="entry name" value="HEMOLYSIN_CALCIUM"/>
    <property type="match status" value="1"/>
</dbReference>
<dbReference type="PRINTS" id="PR00313">
    <property type="entry name" value="CABNDNGRPT"/>
</dbReference>
<dbReference type="EMBL" id="CP134852">
    <property type="protein sequence ID" value="WNL25876.1"/>
    <property type="molecule type" value="Genomic_DNA"/>
</dbReference>
<dbReference type="InterPro" id="IPR050557">
    <property type="entry name" value="RTX_toxin/Mannuronan_C5-epim"/>
</dbReference>
<keyword evidence="2" id="KW-0964">Secreted</keyword>
<dbReference type="AlphaFoldDB" id="A0AA96D8X2"/>
<evidence type="ECO:0000313" key="3">
    <source>
        <dbReference type="EMBL" id="WNL12212.1"/>
    </source>
</evidence>
<dbReference type="EMBL" id="CP134844">
    <property type="protein sequence ID" value="WNL12212.1"/>
    <property type="molecule type" value="Genomic_DNA"/>
</dbReference>
<evidence type="ECO:0000256" key="1">
    <source>
        <dbReference type="ARBA" id="ARBA00004613"/>
    </source>
</evidence>
<gene>
    <name evidence="4" type="ORF">RJG51_05645</name>
    <name evidence="3" type="ORF">RJG52_09905</name>
    <name evidence="5" type="ORF">RJG53_07625</name>
    <name evidence="7" type="ORF">RJG55_09905</name>
    <name evidence="6" type="ORF">RJG56_07475</name>
    <name evidence="8" type="ORF">RJG57_01480</name>
</gene>
<dbReference type="InterPro" id="IPR001343">
    <property type="entry name" value="Hemolysn_Ca-bd"/>
</dbReference>
<evidence type="ECO:0000313" key="8">
    <source>
        <dbReference type="EMBL" id="WNL25876.1"/>
    </source>
</evidence>
<evidence type="ECO:0000313" key="7">
    <source>
        <dbReference type="EMBL" id="WNL23232.1"/>
    </source>
</evidence>
<dbReference type="GO" id="GO:0005576">
    <property type="term" value="C:extracellular region"/>
    <property type="evidence" value="ECO:0007669"/>
    <property type="project" value="UniProtKB-SubCell"/>
</dbReference>
<evidence type="ECO:0000256" key="2">
    <source>
        <dbReference type="ARBA" id="ARBA00022525"/>
    </source>
</evidence>
<dbReference type="Gene3D" id="2.150.10.10">
    <property type="entry name" value="Serralysin-like metalloprotease, C-terminal"/>
    <property type="match status" value="2"/>
</dbReference>
<evidence type="ECO:0000313" key="6">
    <source>
        <dbReference type="EMBL" id="WNL20597.1"/>
    </source>
</evidence>
<dbReference type="EMBL" id="CP134850">
    <property type="protein sequence ID" value="WNL20597.1"/>
    <property type="molecule type" value="Genomic_DNA"/>
</dbReference>
<dbReference type="GO" id="GO:0005509">
    <property type="term" value="F:calcium ion binding"/>
    <property type="evidence" value="ECO:0007669"/>
    <property type="project" value="InterPro"/>
</dbReference>
<dbReference type="InterPro" id="IPR018511">
    <property type="entry name" value="Hemolysin-typ_Ca-bd_CS"/>
</dbReference>
<evidence type="ECO:0000313" key="5">
    <source>
        <dbReference type="EMBL" id="WNL18462.1"/>
    </source>
</evidence>
<sequence>MNPTNIYYTSTPTSSKITLIFPSPLGTITEPTILKADGTTINISNMKTTGNIVEIDILQVLSFEDSISILSDKNFSSSTKAQYFIGGKGPNQIDANSLLNVDFKENIFIFANEGDDNITLSKYYASTVYAGDGKDTITVNNPNTTLHLSEDIRKQDIIIIPSSTTNESGITKITGFDLSGSKKTALQNDILSLPSTQIAKNTKKEVDGIDVGTIKSHTIKNGVITFISNEITTQELYQDAIDYLNLNIGINETVLFNTNIANYHTGVTLFQKGTSAYDSKVVQLEDLSNITLGKKAAQNILTLTDKMPPQISTASYSKKNLSIDFTEAISKLNYPKSSIKITKNDTESISKFTVKTSKNSINFLEKKSNYKSGDFFHITFDKDTNIVDKQKNISYFASQKEDVVYTFVIGSQDSFTKDYSSHENPLQIFANRNNDSITGSAFDDIIYGGAGADILKGGAGDDTLYGDAGNDTLDGGAGANTLIGGAGSDTYIVNSLDDIVIELASNTGIDTIIVKVKASTYTVPDNIEEIYIDTKDIVIKGNSQDNIFFSSENDDNIDAQNGTNTISYKNATKGVTVNLSLEEQQDTLMGKDTLKNFQNLIASDFDDNIQGKIGLANNLTGLKGKDTFFINDNLDTITDFNKLEDKIVLDKTLYSDINLVSFSNQKLKYAGADIATLTGVTTLDIDTFVSISA</sequence>
<organism evidence="7">
    <name type="scientific">Arcobacter sp. AZ-2023</name>
    <dbReference type="NCBI Taxonomy" id="3074453"/>
    <lineage>
        <taxon>Bacteria</taxon>
        <taxon>Pseudomonadati</taxon>
        <taxon>Campylobacterota</taxon>
        <taxon>Epsilonproteobacteria</taxon>
        <taxon>Campylobacterales</taxon>
        <taxon>Arcobacteraceae</taxon>
        <taxon>Arcobacter</taxon>
    </lineage>
</organism>
<dbReference type="Pfam" id="PF00353">
    <property type="entry name" value="HemolysinCabind"/>
    <property type="match status" value="2"/>
</dbReference>
<name>A0AA96D8X2_9BACT</name>
<accession>A0AA96D8X2</accession>
<evidence type="ECO:0000313" key="4">
    <source>
        <dbReference type="EMBL" id="WNL15657.1"/>
    </source>
</evidence>
<dbReference type="InterPro" id="IPR011049">
    <property type="entry name" value="Serralysin-like_metalloprot_C"/>
</dbReference>
<reference evidence="7" key="1">
    <citation type="submission" date="2023-09" db="EMBL/GenBank/DDBJ databases">
        <title>Arcobacter tbilisiensis sp. nov. isolated from chicken meat in Tbilisi, Georgia.</title>
        <authorList>
            <person name="Matthias R."/>
            <person name="Zautner A.E."/>
        </authorList>
    </citation>
    <scope>NUCLEOTIDE SEQUENCE</scope>
    <source>
        <strain evidence="8">LEO 70</strain>
        <strain evidence="7">LEO 74</strain>
        <strain evidence="6">LEO 79</strain>
        <strain evidence="5">LEO 99</strain>
    </source>
</reference>
<comment type="subcellular location">
    <subcellularLocation>
        <location evidence="1">Secreted</location>
    </subcellularLocation>
</comment>
<dbReference type="EMBL" id="CP134851">
    <property type="protein sequence ID" value="WNL23232.1"/>
    <property type="molecule type" value="Genomic_DNA"/>
</dbReference>
<dbReference type="SUPFAM" id="SSF51120">
    <property type="entry name" value="beta-Roll"/>
    <property type="match status" value="2"/>
</dbReference>
<proteinExistence type="predicted"/>
<dbReference type="PANTHER" id="PTHR38340:SF1">
    <property type="entry name" value="S-LAYER PROTEIN"/>
    <property type="match status" value="1"/>
</dbReference>
<dbReference type="PANTHER" id="PTHR38340">
    <property type="entry name" value="S-LAYER PROTEIN"/>
    <property type="match status" value="1"/>
</dbReference>
<dbReference type="EMBL" id="CP134849">
    <property type="protein sequence ID" value="WNL18462.1"/>
    <property type="molecule type" value="Genomic_DNA"/>
</dbReference>
<evidence type="ECO:0008006" key="9">
    <source>
        <dbReference type="Google" id="ProtNLM"/>
    </source>
</evidence>
<dbReference type="EMBL" id="CP134845">
    <property type="protein sequence ID" value="WNL15657.1"/>
    <property type="molecule type" value="Genomic_DNA"/>
</dbReference>
<reference evidence="3" key="2">
    <citation type="submission" date="2023-09" db="EMBL/GenBank/DDBJ databases">
        <title>Characterization of Arcobacter Isolates from Retail Chicken Sold in Supermarkets in Tbilisi, Georgia.</title>
        <authorList>
            <person name="Matthias R."/>
            <person name="Zautner A.E."/>
        </authorList>
    </citation>
    <scope>NUCLEOTIDE SEQUENCE</scope>
    <source>
        <strain evidence="4">LEO 108</strain>
        <strain evidence="3">LEO 109</strain>
    </source>
</reference>